<feature type="compositionally biased region" description="Low complexity" evidence="1">
    <location>
        <begin position="145"/>
        <end position="163"/>
    </location>
</feature>
<sequence>MGGRTRQTLFPSLGASASVGSARGSSASLIGRASLVRCSKVSSQPTSGLFQLCQSCSRPSWLLTRTHLPTPLSPRTPGTSEPFPRPSPPSPRALLSFYPWSPQPLPLNTHPARTSRTSHARLGRGAAQPPPRLRMIRSLADSRVTTRSTRPGTPHSTPSSPSPALLCSVHPSALCTSVHLAPTPDLALSIGADLLDPVLGDGRSSRISS</sequence>
<feature type="region of interest" description="Disordered" evidence="1">
    <location>
        <begin position="67"/>
        <end position="89"/>
    </location>
</feature>
<feature type="region of interest" description="Disordered" evidence="1">
    <location>
        <begin position="110"/>
        <end position="164"/>
    </location>
</feature>
<accession>A0A167MUD1</accession>
<reference evidence="2 3" key="1">
    <citation type="journal article" date="2016" name="Mol. Biol. Evol.">
        <title>Comparative Genomics of Early-Diverging Mushroom-Forming Fungi Provides Insights into the Origins of Lignocellulose Decay Capabilities.</title>
        <authorList>
            <person name="Nagy L.G."/>
            <person name="Riley R."/>
            <person name="Tritt A."/>
            <person name="Adam C."/>
            <person name="Daum C."/>
            <person name="Floudas D."/>
            <person name="Sun H."/>
            <person name="Yadav J.S."/>
            <person name="Pangilinan J."/>
            <person name="Larsson K.H."/>
            <person name="Matsuura K."/>
            <person name="Barry K."/>
            <person name="Labutti K."/>
            <person name="Kuo R."/>
            <person name="Ohm R.A."/>
            <person name="Bhattacharya S.S."/>
            <person name="Shirouzu T."/>
            <person name="Yoshinaga Y."/>
            <person name="Martin F.M."/>
            <person name="Grigoriev I.V."/>
            <person name="Hibbett D.S."/>
        </authorList>
    </citation>
    <scope>NUCLEOTIDE SEQUENCE [LARGE SCALE GENOMIC DNA]</scope>
    <source>
        <strain evidence="2 3">TUFC12733</strain>
    </source>
</reference>
<keyword evidence="3" id="KW-1185">Reference proteome</keyword>
<organism evidence="2 3">
    <name type="scientific">Calocera viscosa (strain TUFC12733)</name>
    <dbReference type="NCBI Taxonomy" id="1330018"/>
    <lineage>
        <taxon>Eukaryota</taxon>
        <taxon>Fungi</taxon>
        <taxon>Dikarya</taxon>
        <taxon>Basidiomycota</taxon>
        <taxon>Agaricomycotina</taxon>
        <taxon>Dacrymycetes</taxon>
        <taxon>Dacrymycetales</taxon>
        <taxon>Dacrymycetaceae</taxon>
        <taxon>Calocera</taxon>
    </lineage>
</organism>
<dbReference type="EMBL" id="KV417281">
    <property type="protein sequence ID" value="KZO97066.1"/>
    <property type="molecule type" value="Genomic_DNA"/>
</dbReference>
<proteinExistence type="predicted"/>
<gene>
    <name evidence="2" type="ORF">CALVIDRAFT_91953</name>
</gene>
<dbReference type="AlphaFoldDB" id="A0A167MUD1"/>
<evidence type="ECO:0000256" key="1">
    <source>
        <dbReference type="SAM" id="MobiDB-lite"/>
    </source>
</evidence>
<dbReference type="Proteomes" id="UP000076738">
    <property type="component" value="Unassembled WGS sequence"/>
</dbReference>
<protein>
    <submittedName>
        <fullName evidence="2">Uncharacterized protein</fullName>
    </submittedName>
</protein>
<evidence type="ECO:0000313" key="2">
    <source>
        <dbReference type="EMBL" id="KZO97066.1"/>
    </source>
</evidence>
<name>A0A167MUD1_CALVF</name>
<evidence type="ECO:0000313" key="3">
    <source>
        <dbReference type="Proteomes" id="UP000076738"/>
    </source>
</evidence>